<reference evidence="5 6" key="1">
    <citation type="submission" date="2019-03" db="EMBL/GenBank/DDBJ databases">
        <title>Ramlibacter sp. 18x22-1, whole genome shotgun sequence.</title>
        <authorList>
            <person name="Zhang X."/>
            <person name="Feng G."/>
            <person name="Zhu H."/>
        </authorList>
    </citation>
    <scope>NUCLEOTIDE SEQUENCE [LARGE SCALE GENOMIC DNA]</scope>
    <source>
        <strain evidence="5 6">18x22-1</strain>
    </source>
</reference>
<dbReference type="InterPro" id="IPR011990">
    <property type="entry name" value="TPR-like_helical_dom_sf"/>
</dbReference>
<dbReference type="Gene3D" id="3.40.50.150">
    <property type="entry name" value="Vaccinia Virus protein VP39"/>
    <property type="match status" value="1"/>
</dbReference>
<evidence type="ECO:0000256" key="1">
    <source>
        <dbReference type="ARBA" id="ARBA00022603"/>
    </source>
</evidence>
<dbReference type="PRINTS" id="PR00996">
    <property type="entry name" value="CHERMTFRASE"/>
</dbReference>
<dbReference type="InterPro" id="IPR000780">
    <property type="entry name" value="CheR_MeTrfase"/>
</dbReference>
<sequence length="433" mass="47075">MGLHFPPERFPQLHRGIEAAARERQQDDVPRYVRGLLDTGIGHAEVQRLAAHLTVGETYFFRDPPLLDAVAGMVLPEMVRARRGRDQHLRVWSAGCASGEEAYTLAILLHEALPDPRGWRVSITGTDIHPAALEKARAGVYGEWSFRSTPARLKAAYFLPRADGRHEIAPHLRRLVDFRWLNLAEDSFPSSDGGTDAVDILFCRNVLMYFRPERARATVARLRRSLADGGCLVVGPSEASQALFSRLAVENHPGAILYRKRSAPRRAEVAVAPCAPVRPPARAPVPACAPAAPSRSCLAAAPDEPAALARSMADRGDLGAALQWCERWIDADKVNPAAHYLRAMVLLERGEAEAARLALRRAVFLEPGFVLAHFALGNLARQAGETAAAARHYANARVQLARYQPGDLLPEGDGLSAGRLTQLLSGLAPADAA</sequence>
<dbReference type="PANTHER" id="PTHR24422:SF19">
    <property type="entry name" value="CHEMOTAXIS PROTEIN METHYLTRANSFERASE"/>
    <property type="match status" value="1"/>
</dbReference>
<dbReference type="Pfam" id="PF01739">
    <property type="entry name" value="CheR"/>
    <property type="match status" value="1"/>
</dbReference>
<accession>A0A4Z0CC70</accession>
<protein>
    <submittedName>
        <fullName evidence="5">Chemotaxis protein CheR</fullName>
    </submittedName>
</protein>
<dbReference type="Gene3D" id="1.25.40.10">
    <property type="entry name" value="Tetratricopeptide repeat domain"/>
    <property type="match status" value="1"/>
</dbReference>
<dbReference type="AlphaFoldDB" id="A0A4Z0CC70"/>
<keyword evidence="3" id="KW-0949">S-adenosyl-L-methionine</keyword>
<proteinExistence type="predicted"/>
<dbReference type="EMBL" id="SMLK01000001">
    <property type="protein sequence ID" value="TFZ08991.1"/>
    <property type="molecule type" value="Genomic_DNA"/>
</dbReference>
<evidence type="ECO:0000313" key="6">
    <source>
        <dbReference type="Proteomes" id="UP000297839"/>
    </source>
</evidence>
<dbReference type="InterPro" id="IPR029063">
    <property type="entry name" value="SAM-dependent_MTases_sf"/>
</dbReference>
<dbReference type="OrthoDB" id="9816309at2"/>
<keyword evidence="6" id="KW-1185">Reference proteome</keyword>
<dbReference type="InterPro" id="IPR022642">
    <property type="entry name" value="CheR_C"/>
</dbReference>
<name>A0A4Z0CC70_9BURK</name>
<evidence type="ECO:0000256" key="3">
    <source>
        <dbReference type="ARBA" id="ARBA00022691"/>
    </source>
</evidence>
<dbReference type="PANTHER" id="PTHR24422">
    <property type="entry name" value="CHEMOTAXIS PROTEIN METHYLTRANSFERASE"/>
    <property type="match status" value="1"/>
</dbReference>
<keyword evidence="2" id="KW-0808">Transferase</keyword>
<dbReference type="GO" id="GO:0032259">
    <property type="term" value="P:methylation"/>
    <property type="evidence" value="ECO:0007669"/>
    <property type="project" value="UniProtKB-KW"/>
</dbReference>
<dbReference type="GO" id="GO:0008757">
    <property type="term" value="F:S-adenosylmethionine-dependent methyltransferase activity"/>
    <property type="evidence" value="ECO:0007669"/>
    <property type="project" value="InterPro"/>
</dbReference>
<comment type="caution">
    <text evidence="5">The sequence shown here is derived from an EMBL/GenBank/DDBJ whole genome shotgun (WGS) entry which is preliminary data.</text>
</comment>
<dbReference type="SUPFAM" id="SSF48452">
    <property type="entry name" value="TPR-like"/>
    <property type="match status" value="1"/>
</dbReference>
<evidence type="ECO:0000256" key="2">
    <source>
        <dbReference type="ARBA" id="ARBA00022679"/>
    </source>
</evidence>
<organism evidence="5 6">
    <name type="scientific">Ramlibacter humi</name>
    <dbReference type="NCBI Taxonomy" id="2530451"/>
    <lineage>
        <taxon>Bacteria</taxon>
        <taxon>Pseudomonadati</taxon>
        <taxon>Pseudomonadota</taxon>
        <taxon>Betaproteobacteria</taxon>
        <taxon>Burkholderiales</taxon>
        <taxon>Comamonadaceae</taxon>
        <taxon>Ramlibacter</taxon>
    </lineage>
</organism>
<keyword evidence="1" id="KW-0489">Methyltransferase</keyword>
<gene>
    <name evidence="5" type="ORF">EZ216_00685</name>
</gene>
<dbReference type="SUPFAM" id="SSF53335">
    <property type="entry name" value="S-adenosyl-L-methionine-dependent methyltransferases"/>
    <property type="match status" value="1"/>
</dbReference>
<evidence type="ECO:0000259" key="4">
    <source>
        <dbReference type="PROSITE" id="PS50123"/>
    </source>
</evidence>
<dbReference type="InterPro" id="IPR050903">
    <property type="entry name" value="Bact_Chemotaxis_MeTrfase"/>
</dbReference>
<evidence type="ECO:0000313" key="5">
    <source>
        <dbReference type="EMBL" id="TFZ08991.1"/>
    </source>
</evidence>
<dbReference type="PROSITE" id="PS50123">
    <property type="entry name" value="CHER"/>
    <property type="match status" value="1"/>
</dbReference>
<feature type="domain" description="CheR-type methyltransferase" evidence="4">
    <location>
        <begin position="1"/>
        <end position="263"/>
    </location>
</feature>
<dbReference type="SMART" id="SM00138">
    <property type="entry name" value="MeTrc"/>
    <property type="match status" value="1"/>
</dbReference>
<dbReference type="Proteomes" id="UP000297839">
    <property type="component" value="Unassembled WGS sequence"/>
</dbReference>